<dbReference type="AlphaFoldDB" id="A0A5B8MNT4"/>
<dbReference type="EMBL" id="CP031040">
    <property type="protein sequence ID" value="QDZ22328.1"/>
    <property type="molecule type" value="Genomic_DNA"/>
</dbReference>
<organism evidence="1 2">
    <name type="scientific">Chloropicon primus</name>
    <dbReference type="NCBI Taxonomy" id="1764295"/>
    <lineage>
        <taxon>Eukaryota</taxon>
        <taxon>Viridiplantae</taxon>
        <taxon>Chlorophyta</taxon>
        <taxon>Chloropicophyceae</taxon>
        <taxon>Chloropicales</taxon>
        <taxon>Chloropicaceae</taxon>
        <taxon>Chloropicon</taxon>
    </lineage>
</organism>
<evidence type="ECO:0000313" key="2">
    <source>
        <dbReference type="Proteomes" id="UP000316726"/>
    </source>
</evidence>
<keyword evidence="2" id="KW-1185">Reference proteome</keyword>
<reference evidence="1 2" key="1">
    <citation type="submission" date="2018-07" db="EMBL/GenBank/DDBJ databases">
        <title>The complete nuclear genome of the prasinophyte Chloropicon primus (CCMP1205).</title>
        <authorList>
            <person name="Pombert J.-F."/>
            <person name="Otis C."/>
            <person name="Turmel M."/>
            <person name="Lemieux C."/>
        </authorList>
    </citation>
    <scope>NUCLEOTIDE SEQUENCE [LARGE SCALE GENOMIC DNA]</scope>
    <source>
        <strain evidence="1 2">CCMP1205</strain>
    </source>
</reference>
<proteinExistence type="predicted"/>
<evidence type="ECO:0000313" key="1">
    <source>
        <dbReference type="EMBL" id="QDZ22328.1"/>
    </source>
</evidence>
<protein>
    <submittedName>
        <fullName evidence="1">Uncharacterized protein</fullName>
    </submittedName>
</protein>
<sequence length="149" mass="15436">MVCFAGVVSAQQGELALDAVPETAMMNATMNATATNATTTDANAASAPSTMPMEFPVFNYEAIFPSGVFSATAYGAWLGEVTRYYEAIASQWYPGEGVLMTEEAIAGSFGIPTFGTVGGIPSFGVPAFNVPNFGFQGPFAQAAQAYITG</sequence>
<gene>
    <name evidence="1" type="ORF">A3770_07p48460</name>
</gene>
<name>A0A5B8MNT4_9CHLO</name>
<accession>A0A5B8MNT4</accession>
<dbReference type="Proteomes" id="UP000316726">
    <property type="component" value="Chromosome 7"/>
</dbReference>